<sequence length="77" mass="7855">MTSARMFAVPISPWRKPMTSSAATASSPITPVNHAPAKDAVIAGAATSRAPKRMLRGDSRSAAVMITIMASGITASA</sequence>
<gene>
    <name evidence="1" type="ORF">Nocox_39965</name>
</gene>
<proteinExistence type="predicted"/>
<accession>A0ABX8UDJ9</accession>
<keyword evidence="2" id="KW-1185">Reference proteome</keyword>
<dbReference type="Proteomes" id="UP000824681">
    <property type="component" value="Chromosome"/>
</dbReference>
<evidence type="ECO:0000313" key="1">
    <source>
        <dbReference type="EMBL" id="QYC45536.1"/>
    </source>
</evidence>
<reference evidence="1 2" key="1">
    <citation type="journal article" date="2021" name="ACS Chem. Biol.">
        <title>Genomic-Led Discovery of a Novel Glycopeptide Antibiotic by Nonomuraea coxensis DSM 45129.</title>
        <authorList>
            <person name="Yushchuk O."/>
            <person name="Vior N.M."/>
            <person name="Andreo-Vidal A."/>
            <person name="Berini F."/>
            <person name="Ruckert C."/>
            <person name="Busche T."/>
            <person name="Binda E."/>
            <person name="Kalinowski J."/>
            <person name="Truman A.W."/>
            <person name="Marinelli F."/>
        </authorList>
    </citation>
    <scope>NUCLEOTIDE SEQUENCE [LARGE SCALE GENOMIC DNA]</scope>
    <source>
        <strain evidence="1 2">DSM 45129</strain>
    </source>
</reference>
<protein>
    <submittedName>
        <fullName evidence="1">Uncharacterized protein</fullName>
    </submittedName>
</protein>
<organism evidence="1 2">
    <name type="scientific">Nonomuraea coxensis DSM 45129</name>
    <dbReference type="NCBI Taxonomy" id="1122611"/>
    <lineage>
        <taxon>Bacteria</taxon>
        <taxon>Bacillati</taxon>
        <taxon>Actinomycetota</taxon>
        <taxon>Actinomycetes</taxon>
        <taxon>Streptosporangiales</taxon>
        <taxon>Streptosporangiaceae</taxon>
        <taxon>Nonomuraea</taxon>
    </lineage>
</organism>
<evidence type="ECO:0000313" key="2">
    <source>
        <dbReference type="Proteomes" id="UP000824681"/>
    </source>
</evidence>
<dbReference type="EMBL" id="CP068985">
    <property type="protein sequence ID" value="QYC45536.1"/>
    <property type="molecule type" value="Genomic_DNA"/>
</dbReference>
<name>A0ABX8UDJ9_9ACTN</name>